<organism evidence="3 4">
    <name type="scientific">Kiloniella laminariae</name>
    <dbReference type="NCBI Taxonomy" id="454162"/>
    <lineage>
        <taxon>Bacteria</taxon>
        <taxon>Pseudomonadati</taxon>
        <taxon>Pseudomonadota</taxon>
        <taxon>Alphaproteobacteria</taxon>
        <taxon>Rhodospirillales</taxon>
        <taxon>Kiloniellaceae</taxon>
        <taxon>Kiloniella</taxon>
    </lineage>
</organism>
<dbReference type="InterPro" id="IPR017703">
    <property type="entry name" value="YgfZ/GCV_T_CS"/>
</dbReference>
<dbReference type="Proteomes" id="UP001069802">
    <property type="component" value="Unassembled WGS sequence"/>
</dbReference>
<keyword evidence="1" id="KW-0809">Transit peptide</keyword>
<reference evidence="3" key="1">
    <citation type="submission" date="2022-12" db="EMBL/GenBank/DDBJ databases">
        <title>Bacterial isolates from different developmental stages of Nematostella vectensis.</title>
        <authorList>
            <person name="Fraune S."/>
        </authorList>
    </citation>
    <scope>NUCLEOTIDE SEQUENCE</scope>
    <source>
        <strain evidence="3">G21630-S1</strain>
    </source>
</reference>
<evidence type="ECO:0000256" key="1">
    <source>
        <dbReference type="ARBA" id="ARBA00022946"/>
    </source>
</evidence>
<name>A0ABT4LEP2_9PROT</name>
<evidence type="ECO:0000259" key="2">
    <source>
        <dbReference type="Pfam" id="PF25455"/>
    </source>
</evidence>
<accession>A0ABT4LEP2</accession>
<keyword evidence="4" id="KW-1185">Reference proteome</keyword>
<gene>
    <name evidence="3" type="ORF">O4H49_02145</name>
</gene>
<sequence>MPDRNPRDQHSKFETDFYSMVQHNIQPEIITLEHRSILALEGEDLVPFLQGLVTQDVSRVSLERAVWSAFLTPQGKFLHEFFLCASPTGGLLLECEKDRAADLLRRLSLYRMRSKVTLQNLVDDYVILALYGEGIPEKLGLSCNKGQSRIIEFSDTKGQIFIDPRHAGLGARAIIPRQHLETFLLELKLPQGALENYDRLRFSLGIPDGSRDLDVEKSILLENGFNELDAIDWKKGCFIGQELTARTKYRALIKKRLIPVKISGPAPTAGSDIIHQGKSVGTLRSLCGDIGLATLRVDVLDQSELLCEEAVLQPHLPDWIEIAS</sequence>
<evidence type="ECO:0000313" key="4">
    <source>
        <dbReference type="Proteomes" id="UP001069802"/>
    </source>
</evidence>
<dbReference type="PANTHER" id="PTHR22602">
    <property type="entry name" value="TRANSFERASE CAF17, MITOCHONDRIAL-RELATED"/>
    <property type="match status" value="1"/>
</dbReference>
<dbReference type="InterPro" id="IPR057460">
    <property type="entry name" value="CAF17_C"/>
</dbReference>
<dbReference type="Pfam" id="PF25455">
    <property type="entry name" value="Beta-barrel_CAF17_C"/>
    <property type="match status" value="1"/>
</dbReference>
<dbReference type="Gene3D" id="3.30.1360.120">
    <property type="entry name" value="Probable tRNA modification gtpase trme, domain 1"/>
    <property type="match status" value="1"/>
</dbReference>
<feature type="domain" description="CAF17 C-terminal" evidence="2">
    <location>
        <begin position="254"/>
        <end position="320"/>
    </location>
</feature>
<dbReference type="RefSeq" id="WP_269421760.1">
    <property type="nucleotide sequence ID" value="NZ_JAPWGY010000001.1"/>
</dbReference>
<dbReference type="EMBL" id="JAPWGY010000001">
    <property type="protein sequence ID" value="MCZ4279560.1"/>
    <property type="molecule type" value="Genomic_DNA"/>
</dbReference>
<dbReference type="InterPro" id="IPR027266">
    <property type="entry name" value="TrmE/GcvT-like"/>
</dbReference>
<dbReference type="InterPro" id="IPR045179">
    <property type="entry name" value="YgfZ/GcvT"/>
</dbReference>
<dbReference type="PANTHER" id="PTHR22602:SF0">
    <property type="entry name" value="TRANSFERASE CAF17, MITOCHONDRIAL-RELATED"/>
    <property type="match status" value="1"/>
</dbReference>
<evidence type="ECO:0000313" key="3">
    <source>
        <dbReference type="EMBL" id="MCZ4279560.1"/>
    </source>
</evidence>
<protein>
    <submittedName>
        <fullName evidence="3">Folate-binding protein</fullName>
    </submittedName>
</protein>
<dbReference type="NCBIfam" id="TIGR03317">
    <property type="entry name" value="ygfZ_signature"/>
    <property type="match status" value="1"/>
</dbReference>
<dbReference type="SUPFAM" id="SSF103025">
    <property type="entry name" value="Folate-binding domain"/>
    <property type="match status" value="1"/>
</dbReference>
<comment type="caution">
    <text evidence="3">The sequence shown here is derived from an EMBL/GenBank/DDBJ whole genome shotgun (WGS) entry which is preliminary data.</text>
</comment>
<proteinExistence type="predicted"/>